<feature type="chain" id="PRO_5040314034" description="Protein-S-isoprenylcysteine O-methyltransferase" evidence="6">
    <location>
        <begin position="20"/>
        <end position="221"/>
    </location>
</feature>
<dbReference type="EMBL" id="JABBWG010000055">
    <property type="protein sequence ID" value="KAG1805201.1"/>
    <property type="molecule type" value="Genomic_DNA"/>
</dbReference>
<keyword evidence="5" id="KW-0256">Endoplasmic reticulum</keyword>
<evidence type="ECO:0000313" key="8">
    <source>
        <dbReference type="Proteomes" id="UP000807769"/>
    </source>
</evidence>
<dbReference type="GO" id="GO:0032259">
    <property type="term" value="P:methylation"/>
    <property type="evidence" value="ECO:0007669"/>
    <property type="project" value="UniProtKB-KW"/>
</dbReference>
<comment type="caution">
    <text evidence="7">The sequence shown here is derived from an EMBL/GenBank/DDBJ whole genome shotgun (WGS) entry which is preliminary data.</text>
</comment>
<dbReference type="OrthoDB" id="422086at2759"/>
<comment type="similarity">
    <text evidence="5">Belongs to the class VI-like SAM-binding methyltransferase superfamily. Isoprenylcysteine carboxyl methyltransferase family.</text>
</comment>
<keyword evidence="5" id="KW-0489">Methyltransferase</keyword>
<evidence type="ECO:0000256" key="3">
    <source>
        <dbReference type="ARBA" id="ARBA00022989"/>
    </source>
</evidence>
<evidence type="ECO:0000256" key="6">
    <source>
        <dbReference type="SAM" id="SignalP"/>
    </source>
</evidence>
<dbReference type="Proteomes" id="UP000807769">
    <property type="component" value="Unassembled WGS sequence"/>
</dbReference>
<reference evidence="7" key="1">
    <citation type="journal article" date="2020" name="New Phytol.">
        <title>Comparative genomics reveals dynamic genome evolution in host specialist ectomycorrhizal fungi.</title>
        <authorList>
            <person name="Lofgren L.A."/>
            <person name="Nguyen N.H."/>
            <person name="Vilgalys R."/>
            <person name="Ruytinx J."/>
            <person name="Liao H.L."/>
            <person name="Branco S."/>
            <person name="Kuo A."/>
            <person name="LaButti K."/>
            <person name="Lipzen A."/>
            <person name="Andreopoulos W."/>
            <person name="Pangilinan J."/>
            <person name="Riley R."/>
            <person name="Hundley H."/>
            <person name="Na H."/>
            <person name="Barry K."/>
            <person name="Grigoriev I.V."/>
            <person name="Stajich J.E."/>
            <person name="Kennedy P.G."/>
        </authorList>
    </citation>
    <scope>NUCLEOTIDE SEQUENCE</scope>
    <source>
        <strain evidence="7">MN1</strain>
    </source>
</reference>
<dbReference type="RefSeq" id="XP_041187123.1">
    <property type="nucleotide sequence ID" value="XM_041341130.1"/>
</dbReference>
<keyword evidence="3" id="KW-1133">Transmembrane helix</keyword>
<evidence type="ECO:0000256" key="1">
    <source>
        <dbReference type="ARBA" id="ARBA00004141"/>
    </source>
</evidence>
<proteinExistence type="inferred from homology"/>
<dbReference type="GO" id="GO:0005789">
    <property type="term" value="C:endoplasmic reticulum membrane"/>
    <property type="evidence" value="ECO:0007669"/>
    <property type="project" value="UniProtKB-SubCell"/>
</dbReference>
<evidence type="ECO:0000256" key="4">
    <source>
        <dbReference type="ARBA" id="ARBA00023136"/>
    </source>
</evidence>
<organism evidence="7 8">
    <name type="scientific">Suillus subaureus</name>
    <dbReference type="NCBI Taxonomy" id="48587"/>
    <lineage>
        <taxon>Eukaryota</taxon>
        <taxon>Fungi</taxon>
        <taxon>Dikarya</taxon>
        <taxon>Basidiomycota</taxon>
        <taxon>Agaricomycotina</taxon>
        <taxon>Agaricomycetes</taxon>
        <taxon>Agaricomycetidae</taxon>
        <taxon>Boletales</taxon>
        <taxon>Suillineae</taxon>
        <taxon>Suillaceae</taxon>
        <taxon>Suillus</taxon>
    </lineage>
</organism>
<dbReference type="Gene3D" id="1.20.120.1630">
    <property type="match status" value="2"/>
</dbReference>
<feature type="signal peptide" evidence="6">
    <location>
        <begin position="1"/>
        <end position="19"/>
    </location>
</feature>
<comment type="catalytic activity">
    <reaction evidence="5">
        <text>[protein]-C-terminal S-[(2E,6E)-farnesyl]-L-cysteine + S-adenosyl-L-methionine = [protein]-C-terminal S-[(2E,6E)-farnesyl]-L-cysteine methyl ester + S-adenosyl-L-homocysteine</text>
        <dbReference type="Rhea" id="RHEA:21672"/>
        <dbReference type="Rhea" id="RHEA-COMP:12125"/>
        <dbReference type="Rhea" id="RHEA-COMP:12126"/>
        <dbReference type="ChEBI" id="CHEBI:57856"/>
        <dbReference type="ChEBI" id="CHEBI:59789"/>
        <dbReference type="ChEBI" id="CHEBI:90510"/>
        <dbReference type="ChEBI" id="CHEBI:90511"/>
        <dbReference type="EC" id="2.1.1.100"/>
    </reaction>
</comment>
<sequence>MSLLKIPLILSSAVAVHVALSPPHAPPKSEVVHDNFNEWVIIQHIKYGLPIAKIVYWSVSLAETALIVTRITDPNTLPSVVQNTISPFLPRIQDVPITRPFVLGTALVTAAGYLRWSCFQTLGRFFTFELTTRKGHQLVTNGPYSIWSCTDLRPRGLDDQGVLDLPGVKLVLLAWLLERTITVTSLVRRINQEDEVVKSMFGDEWQRWAKVVRYRLIPGIY</sequence>
<name>A0A9P7J6M4_9AGAM</name>
<keyword evidence="8" id="KW-1185">Reference proteome</keyword>
<evidence type="ECO:0000313" key="7">
    <source>
        <dbReference type="EMBL" id="KAG1805201.1"/>
    </source>
</evidence>
<dbReference type="GeneID" id="64635146"/>
<dbReference type="Pfam" id="PF04140">
    <property type="entry name" value="ICMT"/>
    <property type="match status" value="1"/>
</dbReference>
<dbReference type="AlphaFoldDB" id="A0A9P7J6M4"/>
<protein>
    <recommendedName>
        <fullName evidence="5">Protein-S-isoprenylcysteine O-methyltransferase</fullName>
        <ecNumber evidence="5">2.1.1.100</ecNumber>
    </recommendedName>
</protein>
<keyword evidence="6" id="KW-0732">Signal</keyword>
<dbReference type="GO" id="GO:0004671">
    <property type="term" value="F:protein C-terminal S-isoprenylcysteine carboxyl O-methyltransferase activity"/>
    <property type="evidence" value="ECO:0007669"/>
    <property type="project" value="UniProtKB-EC"/>
</dbReference>
<accession>A0A9P7J6M4</accession>
<dbReference type="InterPro" id="IPR007269">
    <property type="entry name" value="ICMT_MeTrfase"/>
</dbReference>
<comment type="subcellular location">
    <subcellularLocation>
        <location evidence="5">Endoplasmic reticulum membrane</location>
        <topology evidence="5">Multi-pass membrane protein</topology>
    </subcellularLocation>
    <subcellularLocation>
        <location evidence="1">Membrane</location>
        <topology evidence="1">Multi-pass membrane protein</topology>
    </subcellularLocation>
</comment>
<gene>
    <name evidence="7" type="ORF">BJ212DRAFT_1486503</name>
</gene>
<keyword evidence="2" id="KW-0812">Transmembrane</keyword>
<evidence type="ECO:0000256" key="2">
    <source>
        <dbReference type="ARBA" id="ARBA00022692"/>
    </source>
</evidence>
<keyword evidence="5" id="KW-0808">Transferase</keyword>
<dbReference type="EC" id="2.1.1.100" evidence="5"/>
<keyword evidence="4" id="KW-0472">Membrane</keyword>
<evidence type="ECO:0000256" key="5">
    <source>
        <dbReference type="RuleBase" id="RU362022"/>
    </source>
</evidence>
<keyword evidence="5" id="KW-0949">S-adenosyl-L-methionine</keyword>